<dbReference type="Proteomes" id="UP000782880">
    <property type="component" value="Unassembled WGS sequence"/>
</dbReference>
<dbReference type="Pfam" id="PF14276">
    <property type="entry name" value="DUF4363"/>
    <property type="match status" value="1"/>
</dbReference>
<name>A0A921LQ66_9FIRM</name>
<proteinExistence type="predicted"/>
<protein>
    <submittedName>
        <fullName evidence="1">DUF4363 family protein</fullName>
    </submittedName>
</protein>
<dbReference type="EMBL" id="DYVE01000339">
    <property type="protein sequence ID" value="HJG29622.1"/>
    <property type="molecule type" value="Genomic_DNA"/>
</dbReference>
<reference evidence="1" key="2">
    <citation type="submission" date="2021-09" db="EMBL/GenBank/DDBJ databases">
        <authorList>
            <person name="Gilroy R."/>
        </authorList>
    </citation>
    <scope>NUCLEOTIDE SEQUENCE</scope>
    <source>
        <strain evidence="1">ChiBcec21-2208</strain>
    </source>
</reference>
<reference evidence="1" key="1">
    <citation type="journal article" date="2021" name="PeerJ">
        <title>Extensive microbial diversity within the chicken gut microbiome revealed by metagenomics and culture.</title>
        <authorList>
            <person name="Gilroy R."/>
            <person name="Ravi A."/>
            <person name="Getino M."/>
            <person name="Pursley I."/>
            <person name="Horton D.L."/>
            <person name="Alikhan N.F."/>
            <person name="Baker D."/>
            <person name="Gharbi K."/>
            <person name="Hall N."/>
            <person name="Watson M."/>
            <person name="Adriaenssens E.M."/>
            <person name="Foster-Nyarko E."/>
            <person name="Jarju S."/>
            <person name="Secka A."/>
            <person name="Antonio M."/>
            <person name="Oren A."/>
            <person name="Chaudhuri R.R."/>
            <person name="La Ragione R."/>
            <person name="Hildebrand F."/>
            <person name="Pallen M.J."/>
        </authorList>
    </citation>
    <scope>NUCLEOTIDE SEQUENCE</scope>
    <source>
        <strain evidence="1">ChiBcec21-2208</strain>
    </source>
</reference>
<dbReference type="AlphaFoldDB" id="A0A921LQ66"/>
<evidence type="ECO:0000313" key="1">
    <source>
        <dbReference type="EMBL" id="HJG29622.1"/>
    </source>
</evidence>
<gene>
    <name evidence="1" type="ORF">K8V20_13390</name>
</gene>
<evidence type="ECO:0000313" key="2">
    <source>
        <dbReference type="Proteomes" id="UP000782880"/>
    </source>
</evidence>
<dbReference type="InterPro" id="IPR025373">
    <property type="entry name" value="DUF4363"/>
</dbReference>
<comment type="caution">
    <text evidence="1">The sequence shown here is derived from an EMBL/GenBank/DDBJ whole genome shotgun (WGS) entry which is preliminary data.</text>
</comment>
<accession>A0A921LQ66</accession>
<organism evidence="1 2">
    <name type="scientific">Subdoligranulum variabile</name>
    <dbReference type="NCBI Taxonomy" id="214851"/>
    <lineage>
        <taxon>Bacteria</taxon>
        <taxon>Bacillati</taxon>
        <taxon>Bacillota</taxon>
        <taxon>Clostridia</taxon>
        <taxon>Eubacteriales</taxon>
        <taxon>Oscillospiraceae</taxon>
        <taxon>Subdoligranulum</taxon>
    </lineage>
</organism>
<sequence length="122" mass="13981">MNRNWYAVALLLFLSIALWGAGSYLQNSTHQLNSALDHAYYLAESENYTDAQREFQAAAQLAERCSNVWVLVIRRNLIDQLNQTLATLPAYTSKDNFADLSVETARAKTQIRQIKQSFFGWF</sequence>